<dbReference type="PROSITE" id="PS00600">
    <property type="entry name" value="AA_TRANSFER_CLASS_3"/>
    <property type="match status" value="1"/>
</dbReference>
<keyword evidence="7" id="KW-1185">Reference proteome</keyword>
<dbReference type="InterPro" id="IPR015424">
    <property type="entry name" value="PyrdxlP-dep_Trfase"/>
</dbReference>
<dbReference type="RefSeq" id="WP_131475754.1">
    <property type="nucleotide sequence ID" value="NZ_SJPE01000005.1"/>
</dbReference>
<dbReference type="FunFam" id="3.40.640.10:FF:000004">
    <property type="entry name" value="Acetylornithine aminotransferase"/>
    <property type="match status" value="1"/>
</dbReference>
<dbReference type="Pfam" id="PF00202">
    <property type="entry name" value="Aminotran_3"/>
    <property type="match status" value="1"/>
</dbReference>
<evidence type="ECO:0000256" key="2">
    <source>
        <dbReference type="ARBA" id="ARBA00022576"/>
    </source>
</evidence>
<evidence type="ECO:0000256" key="5">
    <source>
        <dbReference type="RuleBase" id="RU003560"/>
    </source>
</evidence>
<accession>A0A4V2L5C0</accession>
<dbReference type="PIRSF" id="PIRSF000521">
    <property type="entry name" value="Transaminase_4ab_Lys_Orn"/>
    <property type="match status" value="1"/>
</dbReference>
<dbReference type="SUPFAM" id="SSF53383">
    <property type="entry name" value="PLP-dependent transferases"/>
    <property type="match status" value="1"/>
</dbReference>
<dbReference type="GO" id="GO:0030170">
    <property type="term" value="F:pyridoxal phosphate binding"/>
    <property type="evidence" value="ECO:0007669"/>
    <property type="project" value="InterPro"/>
</dbReference>
<dbReference type="InterPro" id="IPR005814">
    <property type="entry name" value="Aminotrans_3"/>
</dbReference>
<keyword evidence="3 6" id="KW-0808">Transferase</keyword>
<dbReference type="Proteomes" id="UP000293300">
    <property type="component" value="Unassembled WGS sequence"/>
</dbReference>
<reference evidence="6 7" key="1">
    <citation type="submission" date="2019-02" db="EMBL/GenBank/DDBJ databases">
        <title>Flavobacterium sp. RD-2-33 isolated from forest soil.</title>
        <authorList>
            <person name="Chaudhary D.K."/>
        </authorList>
    </citation>
    <scope>NUCLEOTIDE SEQUENCE [LARGE SCALE GENOMIC DNA]</scope>
    <source>
        <strain evidence="6 7">RD-2-33</strain>
    </source>
</reference>
<evidence type="ECO:0000256" key="4">
    <source>
        <dbReference type="ARBA" id="ARBA00022898"/>
    </source>
</evidence>
<dbReference type="InterPro" id="IPR049704">
    <property type="entry name" value="Aminotrans_3_PPA_site"/>
</dbReference>
<evidence type="ECO:0000256" key="1">
    <source>
        <dbReference type="ARBA" id="ARBA00001933"/>
    </source>
</evidence>
<dbReference type="CDD" id="cd00610">
    <property type="entry name" value="OAT_like"/>
    <property type="match status" value="1"/>
</dbReference>
<dbReference type="PANTHER" id="PTHR11986">
    <property type="entry name" value="AMINOTRANSFERASE CLASS III"/>
    <property type="match status" value="1"/>
</dbReference>
<comment type="similarity">
    <text evidence="5">Belongs to the class-III pyridoxal-phosphate-dependent aminotransferase family.</text>
</comment>
<evidence type="ECO:0000313" key="6">
    <source>
        <dbReference type="EMBL" id="TBX70025.1"/>
    </source>
</evidence>
<dbReference type="GO" id="GO:0008483">
    <property type="term" value="F:transaminase activity"/>
    <property type="evidence" value="ECO:0007669"/>
    <property type="project" value="UniProtKB-KW"/>
</dbReference>
<protein>
    <submittedName>
        <fullName evidence="6">Aspartate aminotransferase family protein</fullName>
    </submittedName>
</protein>
<sequence length="400" mass="44583">MKEDFLKYQAQTSPYPLGMEVSYAKGSYIYDTNNKKYLDFVAGVSACSLGHQNQRVNQAIKDQLDKYSHVMVYGEYAQHPAVAYCKLLVENLHPSLNKVYLVNSGTEATEGALKLVRRVTGRSQLISCHNAYHGNTMGSMSVMGFEERKQIFRPLIPDVDFITFNNEEDIQKITTKTAGIILESIQGGAGFIEPKNDFLAKIKKRCEEVGALLIVDEIQPGFGRTGKLFGYENYNVVPDVVIIGKGMAGGMPVGGFIANEKHMDLLSHDPKLGHITTFGGHPVIAAACLATLEEILEKDYISQSLAKEKLFRELLVHPLIKEVRGRGLMLAAMTDDPEITNKVIFKCQDKGLILFWLLFEVCAIRITPPLTLSEDEIREGCAIIIEAMDELMNEELRLTN</sequence>
<keyword evidence="2 6" id="KW-0032">Aminotransferase</keyword>
<name>A0A4V2L5C0_9FLAO</name>
<dbReference type="InterPro" id="IPR015422">
    <property type="entry name" value="PyrdxlP-dep_Trfase_small"/>
</dbReference>
<comment type="cofactor">
    <cofactor evidence="1">
        <name>pyridoxal 5'-phosphate</name>
        <dbReference type="ChEBI" id="CHEBI:597326"/>
    </cofactor>
</comment>
<dbReference type="Gene3D" id="3.90.1150.10">
    <property type="entry name" value="Aspartate Aminotransferase, domain 1"/>
    <property type="match status" value="1"/>
</dbReference>
<dbReference type="GO" id="GO:0042802">
    <property type="term" value="F:identical protein binding"/>
    <property type="evidence" value="ECO:0007669"/>
    <property type="project" value="TreeGrafter"/>
</dbReference>
<evidence type="ECO:0000256" key="3">
    <source>
        <dbReference type="ARBA" id="ARBA00022679"/>
    </source>
</evidence>
<evidence type="ECO:0000313" key="7">
    <source>
        <dbReference type="Proteomes" id="UP000293300"/>
    </source>
</evidence>
<comment type="caution">
    <text evidence="6">The sequence shown here is derived from an EMBL/GenBank/DDBJ whole genome shotgun (WGS) entry which is preliminary data.</text>
</comment>
<dbReference type="AlphaFoldDB" id="A0A4V2L5C0"/>
<dbReference type="InterPro" id="IPR015421">
    <property type="entry name" value="PyrdxlP-dep_Trfase_major"/>
</dbReference>
<proteinExistence type="inferred from homology"/>
<dbReference type="InterPro" id="IPR050103">
    <property type="entry name" value="Class-III_PLP-dep_AT"/>
</dbReference>
<gene>
    <name evidence="6" type="ORF">EZL74_06155</name>
</gene>
<keyword evidence="4 5" id="KW-0663">Pyridoxal phosphate</keyword>
<dbReference type="Gene3D" id="3.40.640.10">
    <property type="entry name" value="Type I PLP-dependent aspartate aminotransferase-like (Major domain)"/>
    <property type="match status" value="1"/>
</dbReference>
<dbReference type="OrthoDB" id="9801052at2"/>
<dbReference type="PANTHER" id="PTHR11986:SF79">
    <property type="entry name" value="ACETYLORNITHINE AMINOTRANSFERASE, MITOCHONDRIAL"/>
    <property type="match status" value="1"/>
</dbReference>
<dbReference type="EMBL" id="SJPE01000005">
    <property type="protein sequence ID" value="TBX70025.1"/>
    <property type="molecule type" value="Genomic_DNA"/>
</dbReference>
<organism evidence="6 7">
    <name type="scientific">Flavobacterium silvisoli</name>
    <dbReference type="NCBI Taxonomy" id="2529433"/>
    <lineage>
        <taxon>Bacteria</taxon>
        <taxon>Pseudomonadati</taxon>
        <taxon>Bacteroidota</taxon>
        <taxon>Flavobacteriia</taxon>
        <taxon>Flavobacteriales</taxon>
        <taxon>Flavobacteriaceae</taxon>
        <taxon>Flavobacterium</taxon>
    </lineage>
</organism>